<organism evidence="1 2">
    <name type="scientific">Thalassiosira oceanica</name>
    <name type="common">Marine diatom</name>
    <dbReference type="NCBI Taxonomy" id="159749"/>
    <lineage>
        <taxon>Eukaryota</taxon>
        <taxon>Sar</taxon>
        <taxon>Stramenopiles</taxon>
        <taxon>Ochrophyta</taxon>
        <taxon>Bacillariophyta</taxon>
        <taxon>Coscinodiscophyceae</taxon>
        <taxon>Thalassiosirophycidae</taxon>
        <taxon>Thalassiosirales</taxon>
        <taxon>Thalassiosiraceae</taxon>
        <taxon>Thalassiosira</taxon>
    </lineage>
</organism>
<gene>
    <name evidence="1" type="ORF">THAOC_12213</name>
</gene>
<evidence type="ECO:0000313" key="1">
    <source>
        <dbReference type="EMBL" id="EJK66826.1"/>
    </source>
</evidence>
<proteinExistence type="predicted"/>
<dbReference type="EMBL" id="AGNL01014186">
    <property type="protein sequence ID" value="EJK66826.1"/>
    <property type="molecule type" value="Genomic_DNA"/>
</dbReference>
<evidence type="ECO:0000313" key="2">
    <source>
        <dbReference type="Proteomes" id="UP000266841"/>
    </source>
</evidence>
<dbReference type="AlphaFoldDB" id="K0T0K6"/>
<name>K0T0K6_THAOC</name>
<comment type="caution">
    <text evidence="1">The sequence shown here is derived from an EMBL/GenBank/DDBJ whole genome shotgun (WGS) entry which is preliminary data.</text>
</comment>
<accession>K0T0K6</accession>
<feature type="non-terminal residue" evidence="1">
    <location>
        <position position="1"/>
    </location>
</feature>
<protein>
    <submittedName>
        <fullName evidence="1">Uncharacterized protein</fullName>
    </submittedName>
</protein>
<sequence length="155" mass="17085">FASTTFFGFIIIARRRGVWDLVCWIQVDNEAFPPQKSKILLHPVAVSRLARAWGPHHNLPVQDHSRRDRGGVSWCGSGVGGRALGRPGSSCLRHLLAQPVTPVPASAYTVAVIRSNRIVLFLGSRELYRMRVAVAVDGPADACRMQGYLRRDAKA</sequence>
<reference evidence="1 2" key="1">
    <citation type="journal article" date="2012" name="Genome Biol.">
        <title>Genome and low-iron response of an oceanic diatom adapted to chronic iron limitation.</title>
        <authorList>
            <person name="Lommer M."/>
            <person name="Specht M."/>
            <person name="Roy A.S."/>
            <person name="Kraemer L."/>
            <person name="Andreson R."/>
            <person name="Gutowska M.A."/>
            <person name="Wolf J."/>
            <person name="Bergner S.V."/>
            <person name="Schilhabel M.B."/>
            <person name="Klostermeier U.C."/>
            <person name="Beiko R.G."/>
            <person name="Rosenstiel P."/>
            <person name="Hippler M."/>
            <person name="Laroche J."/>
        </authorList>
    </citation>
    <scope>NUCLEOTIDE SEQUENCE [LARGE SCALE GENOMIC DNA]</scope>
    <source>
        <strain evidence="1 2">CCMP1005</strain>
    </source>
</reference>
<keyword evidence="2" id="KW-1185">Reference proteome</keyword>
<dbReference type="Proteomes" id="UP000266841">
    <property type="component" value="Unassembled WGS sequence"/>
</dbReference>